<evidence type="ECO:0000313" key="2">
    <source>
        <dbReference type="Proteomes" id="UP000276133"/>
    </source>
</evidence>
<evidence type="ECO:0000313" key="1">
    <source>
        <dbReference type="EMBL" id="RNA43127.1"/>
    </source>
</evidence>
<proteinExistence type="predicted"/>
<sequence length="71" mass="8204">MMVSLGNILKGKKTCLDDTKSSCDIRFDNFLSNMLKIGVLGLRLFRSFLLFFQRSHILNAKLYNQSCTIRK</sequence>
<dbReference type="Proteomes" id="UP000276133">
    <property type="component" value="Unassembled WGS sequence"/>
</dbReference>
<dbReference type="AlphaFoldDB" id="A0A3M7T5B3"/>
<protein>
    <submittedName>
        <fullName evidence="1">Uncharacterized protein</fullName>
    </submittedName>
</protein>
<reference evidence="1 2" key="1">
    <citation type="journal article" date="2018" name="Sci. Rep.">
        <title>Genomic signatures of local adaptation to the degree of environmental predictability in rotifers.</title>
        <authorList>
            <person name="Franch-Gras L."/>
            <person name="Hahn C."/>
            <person name="Garcia-Roger E.M."/>
            <person name="Carmona M.J."/>
            <person name="Serra M."/>
            <person name="Gomez A."/>
        </authorList>
    </citation>
    <scope>NUCLEOTIDE SEQUENCE [LARGE SCALE GENOMIC DNA]</scope>
    <source>
        <strain evidence="1">HYR1</strain>
    </source>
</reference>
<keyword evidence="2" id="KW-1185">Reference proteome</keyword>
<comment type="caution">
    <text evidence="1">The sequence shown here is derived from an EMBL/GenBank/DDBJ whole genome shotgun (WGS) entry which is preliminary data.</text>
</comment>
<dbReference type="EMBL" id="REGN01000272">
    <property type="protein sequence ID" value="RNA43127.1"/>
    <property type="molecule type" value="Genomic_DNA"/>
</dbReference>
<name>A0A3M7T5B3_BRAPC</name>
<gene>
    <name evidence="1" type="ORF">BpHYR1_015359</name>
</gene>
<accession>A0A3M7T5B3</accession>
<organism evidence="1 2">
    <name type="scientific">Brachionus plicatilis</name>
    <name type="common">Marine rotifer</name>
    <name type="synonym">Brachionus muelleri</name>
    <dbReference type="NCBI Taxonomy" id="10195"/>
    <lineage>
        <taxon>Eukaryota</taxon>
        <taxon>Metazoa</taxon>
        <taxon>Spiralia</taxon>
        <taxon>Gnathifera</taxon>
        <taxon>Rotifera</taxon>
        <taxon>Eurotatoria</taxon>
        <taxon>Monogononta</taxon>
        <taxon>Pseudotrocha</taxon>
        <taxon>Ploima</taxon>
        <taxon>Brachionidae</taxon>
        <taxon>Brachionus</taxon>
    </lineage>
</organism>